<dbReference type="SMART" id="SM00389">
    <property type="entry name" value="HOX"/>
    <property type="match status" value="1"/>
</dbReference>
<dbReference type="CDD" id="cd00086">
    <property type="entry name" value="homeodomain"/>
    <property type="match status" value="1"/>
</dbReference>
<reference evidence="8 10" key="2">
    <citation type="journal article" date="2013" name="Nature">
        <title>Insights into bilaterian evolution from three spiralian genomes.</title>
        <authorList>
            <person name="Simakov O."/>
            <person name="Marletaz F."/>
            <person name="Cho S.J."/>
            <person name="Edsinger-Gonzales E."/>
            <person name="Havlak P."/>
            <person name="Hellsten U."/>
            <person name="Kuo D.H."/>
            <person name="Larsson T."/>
            <person name="Lv J."/>
            <person name="Arendt D."/>
            <person name="Savage R."/>
            <person name="Osoegawa K."/>
            <person name="de Jong P."/>
            <person name="Grimwood J."/>
            <person name="Chapman J.A."/>
            <person name="Shapiro H."/>
            <person name="Aerts A."/>
            <person name="Otillar R.P."/>
            <person name="Terry A.Y."/>
            <person name="Boore J.L."/>
            <person name="Grigoriev I.V."/>
            <person name="Lindberg D.R."/>
            <person name="Seaver E.C."/>
            <person name="Weisblat D.A."/>
            <person name="Putnam N.H."/>
            <person name="Rokhsar D.S."/>
        </authorList>
    </citation>
    <scope>NUCLEOTIDE SEQUENCE</scope>
</reference>
<gene>
    <name evidence="9" type="primary">20197004</name>
    <name evidence="8" type="ORF">HELRODRAFT_148581</name>
</gene>
<dbReference type="EnsemblMetazoa" id="HelroT148581">
    <property type="protein sequence ID" value="HelroP148581"/>
    <property type="gene ID" value="HelroG148581"/>
</dbReference>
<comment type="subcellular location">
    <subcellularLocation>
        <location evidence="1 5 6">Nucleus</location>
    </subcellularLocation>
</comment>
<dbReference type="InterPro" id="IPR020479">
    <property type="entry name" value="HD_metazoa"/>
</dbReference>
<keyword evidence="3 5" id="KW-0371">Homeobox</keyword>
<dbReference type="EMBL" id="KB096183">
    <property type="protein sequence ID" value="ESO07621.1"/>
    <property type="molecule type" value="Genomic_DNA"/>
</dbReference>
<evidence type="ECO:0000256" key="3">
    <source>
        <dbReference type="ARBA" id="ARBA00023155"/>
    </source>
</evidence>
<dbReference type="PANTHER" id="PTHR24340:SF82">
    <property type="entry name" value="HOMEOBOX PROTEIN VND"/>
    <property type="match status" value="1"/>
</dbReference>
<reference evidence="9" key="3">
    <citation type="submission" date="2015-06" db="UniProtKB">
        <authorList>
            <consortium name="EnsemblMetazoa"/>
        </authorList>
    </citation>
    <scope>IDENTIFICATION</scope>
</reference>
<evidence type="ECO:0000256" key="6">
    <source>
        <dbReference type="RuleBase" id="RU000682"/>
    </source>
</evidence>
<keyword evidence="10" id="KW-1185">Reference proteome</keyword>
<dbReference type="AlphaFoldDB" id="T1EKA4"/>
<protein>
    <recommendedName>
        <fullName evidence="7">Homeobox domain-containing protein</fullName>
    </recommendedName>
</protein>
<dbReference type="PROSITE" id="PS50071">
    <property type="entry name" value="HOMEOBOX_2"/>
    <property type="match status" value="1"/>
</dbReference>
<evidence type="ECO:0000256" key="5">
    <source>
        <dbReference type="PROSITE-ProRule" id="PRU00108"/>
    </source>
</evidence>
<dbReference type="HOGENOM" id="CLU_049543_10_1_1"/>
<evidence type="ECO:0000259" key="7">
    <source>
        <dbReference type="PROSITE" id="PS50071"/>
    </source>
</evidence>
<evidence type="ECO:0000313" key="9">
    <source>
        <dbReference type="EnsemblMetazoa" id="HelroP148581"/>
    </source>
</evidence>
<evidence type="ECO:0000256" key="4">
    <source>
        <dbReference type="ARBA" id="ARBA00023242"/>
    </source>
</evidence>
<dbReference type="SUPFAM" id="SSF46689">
    <property type="entry name" value="Homeodomain-like"/>
    <property type="match status" value="1"/>
</dbReference>
<dbReference type="InterPro" id="IPR009057">
    <property type="entry name" value="Homeodomain-like_sf"/>
</dbReference>
<dbReference type="Pfam" id="PF00046">
    <property type="entry name" value="Homeodomain"/>
    <property type="match status" value="1"/>
</dbReference>
<dbReference type="CTD" id="20197004"/>
<dbReference type="RefSeq" id="XP_009014232.1">
    <property type="nucleotide sequence ID" value="XM_009015984.1"/>
</dbReference>
<accession>T1EKA4</accession>
<dbReference type="PRINTS" id="PR00024">
    <property type="entry name" value="HOMEOBOX"/>
</dbReference>
<dbReference type="OMA" id="PIQIKIW"/>
<dbReference type="eggNOG" id="KOG0842">
    <property type="taxonomic scope" value="Eukaryota"/>
</dbReference>
<dbReference type="GO" id="GO:0005634">
    <property type="term" value="C:nucleus"/>
    <property type="evidence" value="ECO:0007669"/>
    <property type="project" value="UniProtKB-SubCell"/>
</dbReference>
<dbReference type="Proteomes" id="UP000015101">
    <property type="component" value="Unassembled WGS sequence"/>
</dbReference>
<dbReference type="Gene3D" id="1.10.10.60">
    <property type="entry name" value="Homeodomain-like"/>
    <property type="match status" value="1"/>
</dbReference>
<dbReference type="KEGG" id="hro:HELRODRAFT_148581"/>
<dbReference type="InterPro" id="IPR001356">
    <property type="entry name" value="HD"/>
</dbReference>
<sequence length="58" mass="7342">KKKRRILFSKSQIHLLEKRFNQQRYLSTPEREQLATELRLTPIQIKIWFQNHRYKFKK</sequence>
<evidence type="ECO:0000313" key="10">
    <source>
        <dbReference type="Proteomes" id="UP000015101"/>
    </source>
</evidence>
<dbReference type="InterPro" id="IPR050394">
    <property type="entry name" value="Homeobox_NK-like"/>
</dbReference>
<dbReference type="EMBL" id="AMQM01003485">
    <property type="status" value="NOT_ANNOTATED_CDS"/>
    <property type="molecule type" value="Genomic_DNA"/>
</dbReference>
<dbReference type="GO" id="GO:0000981">
    <property type="term" value="F:DNA-binding transcription factor activity, RNA polymerase II-specific"/>
    <property type="evidence" value="ECO:0007669"/>
    <property type="project" value="InterPro"/>
</dbReference>
<name>T1EKA4_HELRO</name>
<dbReference type="GeneID" id="20197004"/>
<dbReference type="PROSITE" id="PS00027">
    <property type="entry name" value="HOMEOBOX_1"/>
    <property type="match status" value="1"/>
</dbReference>
<evidence type="ECO:0000256" key="2">
    <source>
        <dbReference type="ARBA" id="ARBA00023125"/>
    </source>
</evidence>
<evidence type="ECO:0000256" key="1">
    <source>
        <dbReference type="ARBA" id="ARBA00004123"/>
    </source>
</evidence>
<keyword evidence="2 5" id="KW-0238">DNA-binding</keyword>
<reference evidence="10" key="1">
    <citation type="submission" date="2012-12" db="EMBL/GenBank/DDBJ databases">
        <authorList>
            <person name="Hellsten U."/>
            <person name="Grimwood J."/>
            <person name="Chapman J.A."/>
            <person name="Shapiro H."/>
            <person name="Aerts A."/>
            <person name="Otillar R.P."/>
            <person name="Terry A.Y."/>
            <person name="Boore J.L."/>
            <person name="Simakov O."/>
            <person name="Marletaz F."/>
            <person name="Cho S.-J."/>
            <person name="Edsinger-Gonzales E."/>
            <person name="Havlak P."/>
            <person name="Kuo D.-H."/>
            <person name="Larsson T."/>
            <person name="Lv J."/>
            <person name="Arendt D."/>
            <person name="Savage R."/>
            <person name="Osoegawa K."/>
            <person name="de Jong P."/>
            <person name="Lindberg D.R."/>
            <person name="Seaver E.C."/>
            <person name="Weisblat D.A."/>
            <person name="Putnam N.H."/>
            <person name="Grigoriev I.V."/>
            <person name="Rokhsar D.S."/>
        </authorList>
    </citation>
    <scope>NUCLEOTIDE SEQUENCE</scope>
</reference>
<dbReference type="OrthoDB" id="3137333at2759"/>
<feature type="domain" description="Homeobox" evidence="7">
    <location>
        <begin position="1"/>
        <end position="58"/>
    </location>
</feature>
<dbReference type="GO" id="GO:0003677">
    <property type="term" value="F:DNA binding"/>
    <property type="evidence" value="ECO:0007669"/>
    <property type="project" value="UniProtKB-UniRule"/>
</dbReference>
<evidence type="ECO:0000313" key="8">
    <source>
        <dbReference type="EMBL" id="ESO07621.1"/>
    </source>
</evidence>
<dbReference type="InterPro" id="IPR017970">
    <property type="entry name" value="Homeobox_CS"/>
</dbReference>
<dbReference type="PANTHER" id="PTHR24340">
    <property type="entry name" value="HOMEOBOX PROTEIN NKX"/>
    <property type="match status" value="1"/>
</dbReference>
<proteinExistence type="predicted"/>
<dbReference type="InParanoid" id="T1EKA4"/>
<organism evidence="9 10">
    <name type="scientific">Helobdella robusta</name>
    <name type="common">Californian leech</name>
    <dbReference type="NCBI Taxonomy" id="6412"/>
    <lineage>
        <taxon>Eukaryota</taxon>
        <taxon>Metazoa</taxon>
        <taxon>Spiralia</taxon>
        <taxon>Lophotrochozoa</taxon>
        <taxon>Annelida</taxon>
        <taxon>Clitellata</taxon>
        <taxon>Hirudinea</taxon>
        <taxon>Rhynchobdellida</taxon>
        <taxon>Glossiphoniidae</taxon>
        <taxon>Helobdella</taxon>
    </lineage>
</organism>
<keyword evidence="4 5" id="KW-0539">Nucleus</keyword>